<accession>A0A1H1LYR9</accession>
<proteinExistence type="predicted"/>
<evidence type="ECO:0000313" key="1">
    <source>
        <dbReference type="EMBL" id="SDR79372.1"/>
    </source>
</evidence>
<evidence type="ECO:0000313" key="2">
    <source>
        <dbReference type="Proteomes" id="UP000198963"/>
    </source>
</evidence>
<reference evidence="1 2" key="1">
    <citation type="submission" date="2016-10" db="EMBL/GenBank/DDBJ databases">
        <authorList>
            <person name="Varghese N."/>
            <person name="Submissions S."/>
        </authorList>
    </citation>
    <scope>NUCLEOTIDE SEQUENCE [LARGE SCALE GENOMIC DNA]</scope>
    <source>
        <strain evidence="1 2">RHA_55</strain>
    </source>
</reference>
<dbReference type="EMBL" id="LT629774">
    <property type="protein sequence ID" value="SDR79372.1"/>
    <property type="molecule type" value="Genomic_DNA"/>
</dbReference>
<dbReference type="STRING" id="1249933.SAMN04489797_0139"/>
<dbReference type="Proteomes" id="UP000198963">
    <property type="component" value="Chromosome I"/>
</dbReference>
<dbReference type="AlphaFoldDB" id="A0A1H1LYR9"/>
<sequence>MVIRDHCNTFNQNPMKNILKFMFVFLIASCSESDDTSSSQDPENPAQESKLLAFKKPENSTSSIPTELIELNKTNGAETFLSNIDNVESFSSTVYDENDNVIFAISDRENQNGDYVSQLVRIELSDNSVTTFQLENVQVYSIILADNNRLLAFKKPENADASIPTKLIELNKSNGSETFLTNIDNVESFSSTVYDENDNVIFAISDREDQNGDYVSQLVRIELSDNSVTTFQLENVQVYSIILADNNRLLAFKKPENSDASIPTKLIELDKSNGTETVVSDITNVDSFSSTTYDAIENLIFAISDREDQNGDYVSELVRIELDTNNVTKFPLENVQVYNIALAK</sequence>
<gene>
    <name evidence="1" type="ORF">SAMN04489797_0139</name>
</gene>
<keyword evidence="2" id="KW-1185">Reference proteome</keyword>
<name>A0A1H1LYR9_9FLAO</name>
<protein>
    <submittedName>
        <fullName evidence="1">Uncharacterized protein</fullName>
    </submittedName>
</protein>
<dbReference type="SUPFAM" id="SSF82171">
    <property type="entry name" value="DPP6 N-terminal domain-like"/>
    <property type="match status" value="1"/>
</dbReference>
<organism evidence="1 2">
    <name type="scientific">Winogradskyella sediminis</name>
    <dbReference type="NCBI Taxonomy" id="1382466"/>
    <lineage>
        <taxon>Bacteria</taxon>
        <taxon>Pseudomonadati</taxon>
        <taxon>Bacteroidota</taxon>
        <taxon>Flavobacteriia</taxon>
        <taxon>Flavobacteriales</taxon>
        <taxon>Flavobacteriaceae</taxon>
        <taxon>Winogradskyella</taxon>
    </lineage>
</organism>